<dbReference type="InterPro" id="IPR011993">
    <property type="entry name" value="PH-like_dom_sf"/>
</dbReference>
<feature type="region of interest" description="Disordered" evidence="1">
    <location>
        <begin position="380"/>
        <end position="429"/>
    </location>
</feature>
<dbReference type="PANTHER" id="PTHR37283">
    <property type="entry name" value="PH DOMAIN-CONTAINING PROTEIN YHR131C"/>
    <property type="match status" value="1"/>
</dbReference>
<dbReference type="PANTHER" id="PTHR37283:SF1">
    <property type="entry name" value="PH DOMAIN-CONTAINING PROTEIN YHR131C"/>
    <property type="match status" value="1"/>
</dbReference>
<dbReference type="EMBL" id="JAAQRI010000357">
    <property type="protein sequence ID" value="KAF5617229.1"/>
    <property type="molecule type" value="Genomic_DNA"/>
</dbReference>
<dbReference type="InterPro" id="IPR041681">
    <property type="entry name" value="PH_9"/>
</dbReference>
<organism evidence="3 4">
    <name type="scientific">Fusarium tjaetaba</name>
    <dbReference type="NCBI Taxonomy" id="1567544"/>
    <lineage>
        <taxon>Eukaryota</taxon>
        <taxon>Fungi</taxon>
        <taxon>Dikarya</taxon>
        <taxon>Ascomycota</taxon>
        <taxon>Pezizomycotina</taxon>
        <taxon>Sordariomycetes</taxon>
        <taxon>Hypocreomycetidae</taxon>
        <taxon>Hypocreales</taxon>
        <taxon>Nectriaceae</taxon>
        <taxon>Fusarium</taxon>
        <taxon>Fusarium fujikuroi species complex</taxon>
    </lineage>
</organism>
<evidence type="ECO:0000313" key="3">
    <source>
        <dbReference type="EMBL" id="KAF5617229.1"/>
    </source>
</evidence>
<keyword evidence="4" id="KW-1185">Reference proteome</keyword>
<evidence type="ECO:0000256" key="1">
    <source>
        <dbReference type="SAM" id="MobiDB-lite"/>
    </source>
</evidence>
<sequence>MSGSVVAAPLSGGGHLTSTIGCILQVDSKFYGLTAGHLLPRARLQGTKSPQSGDSHCINGMEYTLQGQYAASIITQARATPSDDESSMVSGDDMAESAYTAHTSLPDSDLNQHMIDGNGTDDDDFVDDVDYDDLVENDWEAPRAAEDAETQSILFENGQAHKTTIHAPPSCSTMGACCKVPDNDWALVALDATKPQLPNAFLDTNQKPDPVFFSSTPGNLPKEEIPVLIVTSNQRVLRGLLQPVPSFLGGITRKVQAEYWTVILSRGAILHSGDSGAIVIGADSPILVFGHVVASNPLGEVYRVELLEAVKDTLRVAKDPTKVRLLQKFSPDHSEKVLGSDLVMPFEAESTALSTAMKSRTSTIFTEDTDDSDYEFDTAQQERITPKEPWSWPRNSLDADGSASDAITRPSEHDFQSEQTGRDGKVDDQRYVRVADQWRSPEGAGLANHIEENVGITQDPSEPSHQRVEPGHAFTRQRRLSIEEDMYYQHIFLSQPRLPPSYSVWATRPSQSSINGGLSGTQAQTRDQEIAPFPHETLPEYRCEIDLKGVFMHKMEIKNAIQRAEDRQWRMIYVTLHGTALNIYNVKKRWQWGRTKDEPNINPDNPPWIGQGDLVKSYSLQYADCGIAADYKKKRYVIRLRVETDQFLISSVELSTFNAWLDGLNAAISVAAPMEDWDFPRDMSVPRIQRIRWFHGQEPAPTPDLDLSQTDSPQLSTTAGDDSVSGSSETTTTRLPDVGAGLSLSRRSTDSTPNNSVDPVTGKWAPERQWSSAHDMLYAKLCYPNLLFRSPRKSSYIISNGKKWYVDWKTGRMVPTLPPAYG</sequence>
<dbReference type="RefSeq" id="XP_037200234.1">
    <property type="nucleotide sequence ID" value="XM_037345828.1"/>
</dbReference>
<feature type="region of interest" description="Disordered" evidence="1">
    <location>
        <begin position="699"/>
        <end position="761"/>
    </location>
</feature>
<dbReference type="AlphaFoldDB" id="A0A8H5QL36"/>
<feature type="domain" description="Pleckstrin homology" evidence="2">
    <location>
        <begin position="548"/>
        <end position="667"/>
    </location>
</feature>
<accession>A0A8H5QL36</accession>
<proteinExistence type="predicted"/>
<dbReference type="SUPFAM" id="SSF50729">
    <property type="entry name" value="PH domain-like"/>
    <property type="match status" value="1"/>
</dbReference>
<feature type="compositionally biased region" description="Basic and acidic residues" evidence="1">
    <location>
        <begin position="410"/>
        <end position="429"/>
    </location>
</feature>
<dbReference type="Proteomes" id="UP000530670">
    <property type="component" value="Unassembled WGS sequence"/>
</dbReference>
<evidence type="ECO:0000313" key="4">
    <source>
        <dbReference type="Proteomes" id="UP000530670"/>
    </source>
</evidence>
<name>A0A8H5QL36_9HYPO</name>
<protein>
    <submittedName>
        <fullName evidence="3">PH domain protein</fullName>
    </submittedName>
</protein>
<reference evidence="3 4" key="1">
    <citation type="submission" date="2020-05" db="EMBL/GenBank/DDBJ databases">
        <title>Identification and distribution of gene clusters putatively required for synthesis of sphingolipid metabolism inhibitors in phylogenetically diverse species of the filamentous fungus Fusarium.</title>
        <authorList>
            <person name="Kim H.-S."/>
            <person name="Busman M."/>
            <person name="Brown D.W."/>
            <person name="Divon H."/>
            <person name="Uhlig S."/>
            <person name="Proctor R.H."/>
        </authorList>
    </citation>
    <scope>NUCLEOTIDE SEQUENCE [LARGE SCALE GENOMIC DNA]</scope>
    <source>
        <strain evidence="3 4">NRRL 66243</strain>
    </source>
</reference>
<comment type="caution">
    <text evidence="3">The sequence shown here is derived from an EMBL/GenBank/DDBJ whole genome shotgun (WGS) entry which is preliminary data.</text>
</comment>
<gene>
    <name evidence="3" type="ORF">FTJAE_12751</name>
</gene>
<dbReference type="Gene3D" id="2.30.29.30">
    <property type="entry name" value="Pleckstrin-homology domain (PH domain)/Phosphotyrosine-binding domain (PTB)"/>
    <property type="match status" value="1"/>
</dbReference>
<feature type="compositionally biased region" description="Polar residues" evidence="1">
    <location>
        <begin position="707"/>
        <end position="734"/>
    </location>
</feature>
<dbReference type="GeneID" id="59298098"/>
<dbReference type="OrthoDB" id="5865767at2759"/>
<dbReference type="Pfam" id="PF15410">
    <property type="entry name" value="PH_9"/>
    <property type="match status" value="1"/>
</dbReference>
<evidence type="ECO:0000259" key="2">
    <source>
        <dbReference type="Pfam" id="PF15410"/>
    </source>
</evidence>